<gene>
    <name evidence="1" type="ORF">M9Y10_033201</name>
</gene>
<dbReference type="EMBL" id="JAPFFF010000055">
    <property type="protein sequence ID" value="KAK8838569.1"/>
    <property type="molecule type" value="Genomic_DNA"/>
</dbReference>
<comment type="caution">
    <text evidence="1">The sequence shown here is derived from an EMBL/GenBank/DDBJ whole genome shotgun (WGS) entry which is preliminary data.</text>
</comment>
<protein>
    <submittedName>
        <fullName evidence="1">Uncharacterized protein</fullName>
    </submittedName>
</protein>
<organism evidence="1 2">
    <name type="scientific">Tritrichomonas musculus</name>
    <dbReference type="NCBI Taxonomy" id="1915356"/>
    <lineage>
        <taxon>Eukaryota</taxon>
        <taxon>Metamonada</taxon>
        <taxon>Parabasalia</taxon>
        <taxon>Tritrichomonadida</taxon>
        <taxon>Tritrichomonadidae</taxon>
        <taxon>Tritrichomonas</taxon>
    </lineage>
</organism>
<name>A0ABR2GXB2_9EUKA</name>
<proteinExistence type="predicted"/>
<sequence length="134" mass="15081">MSNITILFDRDSICMGDDVNSHQKEMVIDSNILLSDLLKLLIKSVPSMNNTVWSVTSNKDLIGYIITDDNGNPSVEVNGEDKTVGSCNIEKVFCFHFYESNFSWTDGATGKKVIKYPECHSLLEKVKKSLEKKK</sequence>
<evidence type="ECO:0000313" key="2">
    <source>
        <dbReference type="Proteomes" id="UP001470230"/>
    </source>
</evidence>
<accession>A0ABR2GXB2</accession>
<keyword evidence="2" id="KW-1185">Reference proteome</keyword>
<evidence type="ECO:0000313" key="1">
    <source>
        <dbReference type="EMBL" id="KAK8838569.1"/>
    </source>
</evidence>
<reference evidence="1 2" key="1">
    <citation type="submission" date="2024-04" db="EMBL/GenBank/DDBJ databases">
        <title>Tritrichomonas musculus Genome.</title>
        <authorList>
            <person name="Alves-Ferreira E."/>
            <person name="Grigg M."/>
            <person name="Lorenzi H."/>
            <person name="Galac M."/>
        </authorList>
    </citation>
    <scope>NUCLEOTIDE SEQUENCE [LARGE SCALE GENOMIC DNA]</scope>
    <source>
        <strain evidence="1 2">EAF2021</strain>
    </source>
</reference>
<dbReference type="Proteomes" id="UP001470230">
    <property type="component" value="Unassembled WGS sequence"/>
</dbReference>